<evidence type="ECO:0000313" key="1">
    <source>
        <dbReference type="EMBL" id="JAD92900.1"/>
    </source>
</evidence>
<name>A0A0A9E4S6_ARUDO</name>
<dbReference type="AlphaFoldDB" id="A0A0A9E4S6"/>
<dbReference type="EMBL" id="GBRH01204995">
    <property type="protein sequence ID" value="JAD92900.1"/>
    <property type="molecule type" value="Transcribed_RNA"/>
</dbReference>
<accession>A0A0A9E4S6</accession>
<organism evidence="1">
    <name type="scientific">Arundo donax</name>
    <name type="common">Giant reed</name>
    <name type="synonym">Donax arundinaceus</name>
    <dbReference type="NCBI Taxonomy" id="35708"/>
    <lineage>
        <taxon>Eukaryota</taxon>
        <taxon>Viridiplantae</taxon>
        <taxon>Streptophyta</taxon>
        <taxon>Embryophyta</taxon>
        <taxon>Tracheophyta</taxon>
        <taxon>Spermatophyta</taxon>
        <taxon>Magnoliopsida</taxon>
        <taxon>Liliopsida</taxon>
        <taxon>Poales</taxon>
        <taxon>Poaceae</taxon>
        <taxon>PACMAD clade</taxon>
        <taxon>Arundinoideae</taxon>
        <taxon>Arundineae</taxon>
        <taxon>Arundo</taxon>
    </lineage>
</organism>
<reference evidence="1" key="1">
    <citation type="submission" date="2014-09" db="EMBL/GenBank/DDBJ databases">
        <authorList>
            <person name="Magalhaes I.L.F."/>
            <person name="Oliveira U."/>
            <person name="Santos F.R."/>
            <person name="Vidigal T.H.D.A."/>
            <person name="Brescovit A.D."/>
            <person name="Santos A.J."/>
        </authorList>
    </citation>
    <scope>NUCLEOTIDE SEQUENCE</scope>
    <source>
        <tissue evidence="1">Shoot tissue taken approximately 20 cm above the soil surface</tissue>
    </source>
</reference>
<reference evidence="1" key="2">
    <citation type="journal article" date="2015" name="Data Brief">
        <title>Shoot transcriptome of the giant reed, Arundo donax.</title>
        <authorList>
            <person name="Barrero R.A."/>
            <person name="Guerrero F.D."/>
            <person name="Moolhuijzen P."/>
            <person name="Goolsby J.A."/>
            <person name="Tidwell J."/>
            <person name="Bellgard S.E."/>
            <person name="Bellgard M.I."/>
        </authorList>
    </citation>
    <scope>NUCLEOTIDE SEQUENCE</scope>
    <source>
        <tissue evidence="1">Shoot tissue taken approximately 20 cm above the soil surface</tissue>
    </source>
</reference>
<proteinExistence type="predicted"/>
<sequence>MWHESKHNDADSISKVNCHETIDSFENDKIHVNCEKRTNAKQQNILCSNYQLMNKVSRTFSVDILCLFS</sequence>
<protein>
    <submittedName>
        <fullName evidence="1">Uncharacterized protein</fullName>
    </submittedName>
</protein>